<comment type="caution">
    <text evidence="12">The sequence shown here is derived from an EMBL/GenBank/DDBJ whole genome shotgun (WGS) entry which is preliminary data.</text>
</comment>
<dbReference type="Gene3D" id="3.30.420.340">
    <property type="entry name" value="UvrC, RNAse H endonuclease domain"/>
    <property type="match status" value="1"/>
</dbReference>
<evidence type="ECO:0000256" key="7">
    <source>
        <dbReference type="HAMAP-Rule" id="MF_00203"/>
    </source>
</evidence>
<gene>
    <name evidence="7" type="primary">uvrC</name>
    <name evidence="13" type="ORF">HMPREF0860_1669</name>
    <name evidence="12" type="ORF">HMPREF1325_0538</name>
</gene>
<comment type="function">
    <text evidence="7">The UvrABC repair system catalyzes the recognition and processing of DNA lesions. UvrC both incises the 5' and 3' sides of the lesion. The N-terminal half is responsible for the 3' incision and the C-terminal half is responsible for the 5' incision.</text>
</comment>
<dbReference type="STRING" id="1125725.HMPREF1325_0538"/>
<protein>
    <recommendedName>
        <fullName evidence="7">UvrABC system protein C</fullName>
        <shortName evidence="7">Protein UvrC</shortName>
    </recommendedName>
    <alternativeName>
        <fullName evidence="7">Excinuclease ABC subunit C</fullName>
    </alternativeName>
</protein>
<dbReference type="GO" id="GO:0003677">
    <property type="term" value="F:DNA binding"/>
    <property type="evidence" value="ECO:0007669"/>
    <property type="project" value="UniProtKB-UniRule"/>
</dbReference>
<dbReference type="NCBIfam" id="TIGR00194">
    <property type="entry name" value="uvrC"/>
    <property type="match status" value="1"/>
</dbReference>
<evidence type="ECO:0000313" key="12">
    <source>
        <dbReference type="EMBL" id="ERF59963.1"/>
    </source>
</evidence>
<dbReference type="Proteomes" id="UP000016646">
    <property type="component" value="Unassembled WGS sequence"/>
</dbReference>
<dbReference type="Gene3D" id="1.10.150.20">
    <property type="entry name" value="5' to 3' exonuclease, C-terminal subdomain"/>
    <property type="match status" value="1"/>
</dbReference>
<dbReference type="RefSeq" id="WP_021331076.1">
    <property type="nucleotide sequence ID" value="NZ_AUZJ01000053.1"/>
</dbReference>
<dbReference type="PANTHER" id="PTHR30562:SF1">
    <property type="entry name" value="UVRABC SYSTEM PROTEIN C"/>
    <property type="match status" value="1"/>
</dbReference>
<dbReference type="InterPro" id="IPR036876">
    <property type="entry name" value="UVR_dom_sf"/>
</dbReference>
<dbReference type="InterPro" id="IPR035901">
    <property type="entry name" value="GIY-YIG_endonuc_sf"/>
</dbReference>
<dbReference type="GO" id="GO:0009381">
    <property type="term" value="F:excinuclease ABC activity"/>
    <property type="evidence" value="ECO:0007669"/>
    <property type="project" value="UniProtKB-UniRule"/>
</dbReference>
<dbReference type="InterPro" id="IPR038476">
    <property type="entry name" value="UvrC_RNase_H_dom_sf"/>
</dbReference>
<evidence type="ECO:0000313" key="14">
    <source>
        <dbReference type="Proteomes" id="UP000016412"/>
    </source>
</evidence>
<dbReference type="InterPro" id="IPR000305">
    <property type="entry name" value="GIY-YIG_endonuc"/>
</dbReference>
<keyword evidence="4 7" id="KW-0267">Excision nuclease</keyword>
<feature type="domain" description="UVR" evidence="9">
    <location>
        <begin position="202"/>
        <end position="237"/>
    </location>
</feature>
<dbReference type="PROSITE" id="PS50151">
    <property type="entry name" value="UVR"/>
    <property type="match status" value="1"/>
</dbReference>
<dbReference type="eggNOG" id="COG0322">
    <property type="taxonomic scope" value="Bacteria"/>
</dbReference>
<dbReference type="PROSITE" id="PS50165">
    <property type="entry name" value="UVRC"/>
    <property type="match status" value="1"/>
</dbReference>
<comment type="similarity">
    <text evidence="7">Belongs to the UvrC family.</text>
</comment>
<evidence type="ECO:0000259" key="11">
    <source>
        <dbReference type="PROSITE" id="PS50165"/>
    </source>
</evidence>
<dbReference type="EMBL" id="AUZJ01000053">
    <property type="protein sequence ID" value="ERF59963.1"/>
    <property type="molecule type" value="Genomic_DNA"/>
</dbReference>
<dbReference type="Pfam" id="PF22920">
    <property type="entry name" value="UvrC_RNaseH"/>
    <property type="match status" value="1"/>
</dbReference>
<evidence type="ECO:0000256" key="2">
    <source>
        <dbReference type="ARBA" id="ARBA00022763"/>
    </source>
</evidence>
<name>U1FJK3_TRESO</name>
<sequence length="690" mass="77333">MAKAVREILHETALQAPSSSGVYLWRNRQGDVIYVGKAKNLKNRLTSYFSGSKDIKTKLLVAHADSIEYITTANEYEAFLLENNLIKKHNPRYNIDLKDGKSYPVLRITNEEFPRVIKTRRVLEDGSTYFGPYPDAGALDTFIDTLYRIYPVRRCKTLKKRDAPCLYYHIGRCDAPCCKKISHDAYTEYIGEIASLLEGKGDDTVKKITAEMRRASENLDFEKAARLRDGLSALSIMQKQNIVQTFDGDDRDYIAYWREGELVSFTVLKLRGGKLEGRGNYRTVSLNEDTELIGEFFNAYYTDKAEVPPHIYIPNLLINDLSDIEISHTDTGKSPPPRSHTVARSPSSGDTPQLPDRSVAFLSPAELARWFSETLGAETEVVPLSDASENAKYHTAAINMAKQNAHEDIVRRLRERGDIPALEELKTLLSLDTLPVRIEGFDIAHIGGKFPVASLISFYNGNPDKKNYRYFRLKTTDGIIDDFASMREATSRRYTRLLNEGRELPDLLLIDGGIGQVNAVQSVLTSLGIEIPIAGLAEKNEEIYRPGNSTPIVLPRRSDALRLLQRVRDETHRFATSKNQRLRTKENTVSIFLELPGIGEKRARTLIKKFTTLENLASADKECIADALGMSTDEAENIAREAKKLNDARKEKKAKQIESLESSGTTAQKAAAAHYIDSLARAALDGSGIE</sequence>
<dbReference type="InterPro" id="IPR047296">
    <property type="entry name" value="GIY-YIG_UvrC_Cho"/>
</dbReference>
<dbReference type="PROSITE" id="PS50164">
    <property type="entry name" value="GIY_YIG"/>
    <property type="match status" value="1"/>
</dbReference>
<dbReference type="Pfam" id="PF08459">
    <property type="entry name" value="UvrC_RNaseH_dom"/>
    <property type="match status" value="1"/>
</dbReference>
<dbReference type="InterPro" id="IPR001943">
    <property type="entry name" value="UVR_dom"/>
</dbReference>
<evidence type="ECO:0000256" key="1">
    <source>
        <dbReference type="ARBA" id="ARBA00022490"/>
    </source>
</evidence>
<dbReference type="CDD" id="cd10434">
    <property type="entry name" value="GIY-YIG_UvrC_Cho"/>
    <property type="match status" value="1"/>
</dbReference>
<dbReference type="GO" id="GO:0009380">
    <property type="term" value="C:excinuclease repair complex"/>
    <property type="evidence" value="ECO:0007669"/>
    <property type="project" value="InterPro"/>
</dbReference>
<dbReference type="SUPFAM" id="SSF47781">
    <property type="entry name" value="RuvA domain 2-like"/>
    <property type="match status" value="1"/>
</dbReference>
<feature type="domain" description="GIY-YIG" evidence="10">
    <location>
        <begin position="18"/>
        <end position="95"/>
    </location>
</feature>
<evidence type="ECO:0000256" key="4">
    <source>
        <dbReference type="ARBA" id="ARBA00022881"/>
    </source>
</evidence>
<dbReference type="GO" id="GO:0009432">
    <property type="term" value="P:SOS response"/>
    <property type="evidence" value="ECO:0007669"/>
    <property type="project" value="UniProtKB-UniRule"/>
</dbReference>
<keyword evidence="2 7" id="KW-0227">DNA damage</keyword>
<reference evidence="14 15" key="1">
    <citation type="submission" date="2013-08" db="EMBL/GenBank/DDBJ databases">
        <authorList>
            <person name="Durkin A.S."/>
            <person name="Haft D.R."/>
            <person name="McCorrison J."/>
            <person name="Torralba M."/>
            <person name="Gillis M."/>
            <person name="Haft D.H."/>
            <person name="Methe B."/>
            <person name="Sutton G."/>
            <person name="Nelson K.E."/>
        </authorList>
    </citation>
    <scope>NUCLEOTIDE SEQUENCE [LARGE SCALE GENOMIC DNA]</scope>
    <source>
        <strain evidence="13 15">ATCC 35536</strain>
        <strain evidence="12 14">VPI DR56BR1116</strain>
    </source>
</reference>
<dbReference type="OrthoDB" id="9804933at2"/>
<evidence type="ECO:0000256" key="6">
    <source>
        <dbReference type="ARBA" id="ARBA00023236"/>
    </source>
</evidence>
<comment type="subcellular location">
    <subcellularLocation>
        <location evidence="7">Cytoplasm</location>
    </subcellularLocation>
</comment>
<evidence type="ECO:0000256" key="5">
    <source>
        <dbReference type="ARBA" id="ARBA00023204"/>
    </source>
</evidence>
<evidence type="ECO:0000313" key="13">
    <source>
        <dbReference type="EMBL" id="ERK04425.1"/>
    </source>
</evidence>
<dbReference type="Pfam" id="PF01541">
    <property type="entry name" value="GIY-YIG"/>
    <property type="match status" value="1"/>
</dbReference>
<dbReference type="Pfam" id="PF02151">
    <property type="entry name" value="UVR"/>
    <property type="match status" value="1"/>
</dbReference>
<dbReference type="Pfam" id="PF14520">
    <property type="entry name" value="HHH_5"/>
    <property type="match status" value="1"/>
</dbReference>
<proteinExistence type="inferred from homology"/>
<dbReference type="PANTHER" id="PTHR30562">
    <property type="entry name" value="UVRC/OXIDOREDUCTASE"/>
    <property type="match status" value="1"/>
</dbReference>
<feature type="compositionally biased region" description="Polar residues" evidence="8">
    <location>
        <begin position="342"/>
        <end position="351"/>
    </location>
</feature>
<dbReference type="Proteomes" id="UP000016412">
    <property type="component" value="Unassembled WGS sequence"/>
</dbReference>
<evidence type="ECO:0000313" key="15">
    <source>
        <dbReference type="Proteomes" id="UP000016646"/>
    </source>
</evidence>
<dbReference type="Gene3D" id="3.40.1440.10">
    <property type="entry name" value="GIY-YIG endonuclease"/>
    <property type="match status" value="1"/>
</dbReference>
<keyword evidence="6 7" id="KW-0742">SOS response</keyword>
<keyword evidence="1 7" id="KW-0963">Cytoplasm</keyword>
<keyword evidence="3 7" id="KW-0228">DNA excision</keyword>
<dbReference type="InterPro" id="IPR001162">
    <property type="entry name" value="UvrC_RNase_H_dom"/>
</dbReference>
<dbReference type="InterPro" id="IPR050066">
    <property type="entry name" value="UvrABC_protein_C"/>
</dbReference>
<keyword evidence="15" id="KW-1185">Reference proteome</keyword>
<dbReference type="SUPFAM" id="SSF46600">
    <property type="entry name" value="C-terminal UvrC-binding domain of UvrB"/>
    <property type="match status" value="1"/>
</dbReference>
<evidence type="ECO:0000259" key="10">
    <source>
        <dbReference type="PROSITE" id="PS50164"/>
    </source>
</evidence>
<dbReference type="HAMAP" id="MF_00203">
    <property type="entry name" value="UvrC"/>
    <property type="match status" value="1"/>
</dbReference>
<evidence type="ECO:0000256" key="8">
    <source>
        <dbReference type="SAM" id="MobiDB-lite"/>
    </source>
</evidence>
<organism evidence="12 14">
    <name type="scientific">Treponema socranskii subsp. socranskii VPI DR56BR1116 = ATCC 35536</name>
    <dbReference type="NCBI Taxonomy" id="1125725"/>
    <lineage>
        <taxon>Bacteria</taxon>
        <taxon>Pseudomonadati</taxon>
        <taxon>Spirochaetota</taxon>
        <taxon>Spirochaetia</taxon>
        <taxon>Spirochaetales</taxon>
        <taxon>Treponemataceae</taxon>
        <taxon>Treponema</taxon>
    </lineage>
</organism>
<dbReference type="SUPFAM" id="SSF82771">
    <property type="entry name" value="GIY-YIG endonuclease"/>
    <property type="match status" value="1"/>
</dbReference>
<evidence type="ECO:0000259" key="9">
    <source>
        <dbReference type="PROSITE" id="PS50151"/>
    </source>
</evidence>
<dbReference type="InterPro" id="IPR010994">
    <property type="entry name" value="RuvA_2-like"/>
</dbReference>
<feature type="region of interest" description="Disordered" evidence="8">
    <location>
        <begin position="327"/>
        <end position="356"/>
    </location>
</feature>
<dbReference type="GO" id="GO:0005737">
    <property type="term" value="C:cytoplasm"/>
    <property type="evidence" value="ECO:0007669"/>
    <property type="project" value="UniProtKB-SubCell"/>
</dbReference>
<dbReference type="SMART" id="SM00465">
    <property type="entry name" value="GIYc"/>
    <property type="match status" value="1"/>
</dbReference>
<accession>U1FJK3</accession>
<dbReference type="GO" id="GO:0006289">
    <property type="term" value="P:nucleotide-excision repair"/>
    <property type="evidence" value="ECO:0007669"/>
    <property type="project" value="UniProtKB-UniRule"/>
</dbReference>
<dbReference type="Gene3D" id="4.10.860.10">
    <property type="entry name" value="UVR domain"/>
    <property type="match status" value="1"/>
</dbReference>
<feature type="domain" description="UvrC family homology region profile" evidence="11">
    <location>
        <begin position="253"/>
        <end position="524"/>
    </location>
</feature>
<dbReference type="InterPro" id="IPR004791">
    <property type="entry name" value="UvrC"/>
</dbReference>
<keyword evidence="5 7" id="KW-0234">DNA repair</keyword>
<dbReference type="PATRIC" id="fig|1125725.3.peg.2067"/>
<comment type="subunit">
    <text evidence="7">Interacts with UvrB in an incision complex.</text>
</comment>
<evidence type="ECO:0000256" key="3">
    <source>
        <dbReference type="ARBA" id="ARBA00022769"/>
    </source>
</evidence>
<dbReference type="FunFam" id="3.40.1440.10:FF:000001">
    <property type="entry name" value="UvrABC system protein C"/>
    <property type="match status" value="1"/>
</dbReference>
<dbReference type="AlphaFoldDB" id="U1FJK3"/>
<dbReference type="EMBL" id="AVQI01000022">
    <property type="protein sequence ID" value="ERK04425.1"/>
    <property type="molecule type" value="Genomic_DNA"/>
</dbReference>